<protein>
    <recommendedName>
        <fullName evidence="4">Secreted protein</fullName>
    </recommendedName>
</protein>
<keyword evidence="3" id="KW-1185">Reference proteome</keyword>
<proteinExistence type="predicted"/>
<dbReference type="Proteomes" id="UP001589890">
    <property type="component" value="Unassembled WGS sequence"/>
</dbReference>
<evidence type="ECO:0000256" key="1">
    <source>
        <dbReference type="SAM" id="SignalP"/>
    </source>
</evidence>
<gene>
    <name evidence="2" type="ORF">ACFFGN_14445</name>
</gene>
<evidence type="ECO:0000313" key="3">
    <source>
        <dbReference type="Proteomes" id="UP001589890"/>
    </source>
</evidence>
<sequence length="192" mass="18999">MTILGISARRKAIGVLAGLAALAVPAGGAVASAQSADSAGASVHSADGAVASAQSAGGATAPTAQSAGAAASSAQRAGGAMACVSKEQPLGFGLKGTIKITVCPEGSSDYEVLVMTKDDNVTRLDGVTRVTGSNGTSYTGAWHWDAGQGFNEGLQVAPGTPADTQYCGQFFSQPDRTQPIQTISIPICLSLA</sequence>
<feature type="chain" id="PRO_5047459693" description="Secreted protein" evidence="1">
    <location>
        <begin position="32"/>
        <end position="192"/>
    </location>
</feature>
<organism evidence="2 3">
    <name type="scientific">Kribbella deserti</name>
    <dbReference type="NCBI Taxonomy" id="1926257"/>
    <lineage>
        <taxon>Bacteria</taxon>
        <taxon>Bacillati</taxon>
        <taxon>Actinomycetota</taxon>
        <taxon>Actinomycetes</taxon>
        <taxon>Propionibacteriales</taxon>
        <taxon>Kribbellaceae</taxon>
        <taxon>Kribbella</taxon>
    </lineage>
</organism>
<feature type="signal peptide" evidence="1">
    <location>
        <begin position="1"/>
        <end position="31"/>
    </location>
</feature>
<keyword evidence="1" id="KW-0732">Signal</keyword>
<comment type="caution">
    <text evidence="2">The sequence shown here is derived from an EMBL/GenBank/DDBJ whole genome shotgun (WGS) entry which is preliminary data.</text>
</comment>
<evidence type="ECO:0000313" key="2">
    <source>
        <dbReference type="EMBL" id="MFC0625275.1"/>
    </source>
</evidence>
<accession>A0ABV6QKV3</accession>
<name>A0ABV6QKV3_9ACTN</name>
<dbReference type="EMBL" id="JBHLTC010000018">
    <property type="protein sequence ID" value="MFC0625275.1"/>
    <property type="molecule type" value="Genomic_DNA"/>
</dbReference>
<evidence type="ECO:0008006" key="4">
    <source>
        <dbReference type="Google" id="ProtNLM"/>
    </source>
</evidence>
<reference evidence="2 3" key="1">
    <citation type="submission" date="2024-09" db="EMBL/GenBank/DDBJ databases">
        <authorList>
            <person name="Sun Q."/>
            <person name="Mori K."/>
        </authorList>
    </citation>
    <scope>NUCLEOTIDE SEQUENCE [LARGE SCALE GENOMIC DNA]</scope>
    <source>
        <strain evidence="2 3">CGMCC 1.15906</strain>
    </source>
</reference>
<dbReference type="RefSeq" id="WP_380047522.1">
    <property type="nucleotide sequence ID" value="NZ_JBHLTC010000018.1"/>
</dbReference>